<dbReference type="Proteomes" id="UP000077134">
    <property type="component" value="Unassembled WGS sequence"/>
</dbReference>
<accession>A0A167EIF8</accession>
<evidence type="ECO:0000313" key="1">
    <source>
        <dbReference type="EMBL" id="OAB75575.1"/>
    </source>
</evidence>
<dbReference type="OrthoDB" id="2651642at2"/>
<comment type="caution">
    <text evidence="1">The sequence shown here is derived from an EMBL/GenBank/DDBJ whole genome shotgun (WGS) entry which is preliminary data.</text>
</comment>
<dbReference type="KEGG" id="pcx:LPB68_21765"/>
<dbReference type="EMBL" id="LSFN01000007">
    <property type="protein sequence ID" value="OAB75575.1"/>
    <property type="molecule type" value="Genomic_DNA"/>
</dbReference>
<organism evidence="1 2">
    <name type="scientific">Paenibacillus crassostreae</name>
    <dbReference type="NCBI Taxonomy" id="1763538"/>
    <lineage>
        <taxon>Bacteria</taxon>
        <taxon>Bacillati</taxon>
        <taxon>Bacillota</taxon>
        <taxon>Bacilli</taxon>
        <taxon>Bacillales</taxon>
        <taxon>Paenibacillaceae</taxon>
        <taxon>Paenibacillus</taxon>
    </lineage>
</organism>
<reference evidence="1 2" key="1">
    <citation type="submission" date="2016-02" db="EMBL/GenBank/DDBJ databases">
        <title>Paenibacillus sp. LPB0068, isolated from Crassostrea gigas.</title>
        <authorList>
            <person name="Shin S.-K."/>
            <person name="Yi H."/>
        </authorList>
    </citation>
    <scope>NUCLEOTIDE SEQUENCE [LARGE SCALE GENOMIC DNA]</scope>
    <source>
        <strain evidence="1 2">LPB0068</strain>
    </source>
</reference>
<evidence type="ECO:0000313" key="2">
    <source>
        <dbReference type="Proteomes" id="UP000077134"/>
    </source>
</evidence>
<keyword evidence="2" id="KW-1185">Reference proteome</keyword>
<sequence>MAIEKAVANKETVTIRLFTREVITGVAVKSTDPTRVKIRVTEGPVWIPYSDIDKVSRVINLYK</sequence>
<dbReference type="RefSeq" id="WP_068656972.1">
    <property type="nucleotide sequence ID" value="NZ_LSFN01000007.1"/>
</dbReference>
<dbReference type="AlphaFoldDB" id="A0A167EIF8"/>
<protein>
    <submittedName>
        <fullName evidence="1">Uncharacterized protein</fullName>
    </submittedName>
</protein>
<name>A0A167EIF8_9BACL</name>
<proteinExistence type="predicted"/>
<gene>
    <name evidence="1" type="ORF">PNBC_08055</name>
</gene>